<dbReference type="GO" id="GO:0050897">
    <property type="term" value="F:cobalt ion binding"/>
    <property type="evidence" value="ECO:0007669"/>
    <property type="project" value="TreeGrafter"/>
</dbReference>
<reference evidence="9" key="1">
    <citation type="journal article" date="2014" name="Front. Microbiol.">
        <title>High frequency of phylogenetically diverse reductive dehalogenase-homologous genes in deep subseafloor sedimentary metagenomes.</title>
        <authorList>
            <person name="Kawai M."/>
            <person name="Futagami T."/>
            <person name="Toyoda A."/>
            <person name="Takaki Y."/>
            <person name="Nishi S."/>
            <person name="Hori S."/>
            <person name="Arai W."/>
            <person name="Tsubouchi T."/>
            <person name="Morono Y."/>
            <person name="Uchiyama I."/>
            <person name="Ito T."/>
            <person name="Fujiyama A."/>
            <person name="Inagaki F."/>
            <person name="Takami H."/>
        </authorList>
    </citation>
    <scope>NUCLEOTIDE SEQUENCE</scope>
    <source>
        <strain evidence="9">Expedition CK06-06</strain>
    </source>
</reference>
<evidence type="ECO:0000256" key="1">
    <source>
        <dbReference type="ARBA" id="ARBA00004651"/>
    </source>
</evidence>
<gene>
    <name evidence="9" type="ORF">S06H3_19318</name>
</gene>
<keyword evidence="3" id="KW-0813">Transport</keyword>
<keyword evidence="6 8" id="KW-1133">Transmembrane helix</keyword>
<dbReference type="CDD" id="cd12822">
    <property type="entry name" value="TmCorA-like"/>
    <property type="match status" value="1"/>
</dbReference>
<evidence type="ECO:0000256" key="5">
    <source>
        <dbReference type="ARBA" id="ARBA00022692"/>
    </source>
</evidence>
<dbReference type="GO" id="GO:0015095">
    <property type="term" value="F:magnesium ion transmembrane transporter activity"/>
    <property type="evidence" value="ECO:0007669"/>
    <property type="project" value="TreeGrafter"/>
</dbReference>
<dbReference type="InterPro" id="IPR045861">
    <property type="entry name" value="CorA_cytoplasmic_dom"/>
</dbReference>
<sequence>LNLESLAWGDLNWVNIESPTEQETEYLAQNYPFHPLDLDDCLSRIQRPKMDEYKDYLFLVFHFPVFNKEAGVTTRSQISVFIGQNYLITLHKGELKPLVKLFRECQLDEESRQEYFSQGSGYLLYRIVDRLVDYCLPIVDRIGSNIEDVEDSIFSNEMPRAIREISVLRRDVIAFRHIIWPMRAVIGGLESRLRRFTKTDMSVYFGDMVDHVDKIWDALDEYKEIIEGLNDTHDSLATNRTNEVVRMLTIIATILLPITVVASIFGMNIPLGPFEESHYSALFVFLITFMAIILAVI</sequence>
<accession>X1MFD4</accession>
<dbReference type="InterPro" id="IPR045863">
    <property type="entry name" value="CorA_TM1_TM2"/>
</dbReference>
<feature type="non-terminal residue" evidence="9">
    <location>
        <position position="1"/>
    </location>
</feature>
<feature type="non-terminal residue" evidence="9">
    <location>
        <position position="297"/>
    </location>
</feature>
<protein>
    <recommendedName>
        <fullName evidence="10">Magnesium transport protein CorA</fullName>
    </recommendedName>
</protein>
<comment type="similarity">
    <text evidence="2">Belongs to the CorA metal ion transporter (MIT) (TC 1.A.35) family.</text>
</comment>
<dbReference type="GO" id="GO:0000287">
    <property type="term" value="F:magnesium ion binding"/>
    <property type="evidence" value="ECO:0007669"/>
    <property type="project" value="TreeGrafter"/>
</dbReference>
<dbReference type="InterPro" id="IPR002523">
    <property type="entry name" value="MgTranspt_CorA/ZnTranspt_ZntB"/>
</dbReference>
<feature type="transmembrane region" description="Helical" evidence="8">
    <location>
        <begin position="277"/>
        <end position="296"/>
    </location>
</feature>
<evidence type="ECO:0000256" key="8">
    <source>
        <dbReference type="SAM" id="Phobius"/>
    </source>
</evidence>
<dbReference type="GO" id="GO:0015087">
    <property type="term" value="F:cobalt ion transmembrane transporter activity"/>
    <property type="evidence" value="ECO:0007669"/>
    <property type="project" value="TreeGrafter"/>
</dbReference>
<dbReference type="Gene3D" id="3.30.460.20">
    <property type="entry name" value="CorA soluble domain-like"/>
    <property type="match status" value="1"/>
</dbReference>
<dbReference type="PANTHER" id="PTHR46494:SF1">
    <property type="entry name" value="CORA FAMILY METAL ION TRANSPORTER (EUROFUNG)"/>
    <property type="match status" value="1"/>
</dbReference>
<organism evidence="9">
    <name type="scientific">marine sediment metagenome</name>
    <dbReference type="NCBI Taxonomy" id="412755"/>
    <lineage>
        <taxon>unclassified sequences</taxon>
        <taxon>metagenomes</taxon>
        <taxon>ecological metagenomes</taxon>
    </lineage>
</organism>
<dbReference type="SUPFAM" id="SSF144083">
    <property type="entry name" value="Magnesium transport protein CorA, transmembrane region"/>
    <property type="match status" value="1"/>
</dbReference>
<dbReference type="PANTHER" id="PTHR46494">
    <property type="entry name" value="CORA FAMILY METAL ION TRANSPORTER (EUROFUNG)"/>
    <property type="match status" value="1"/>
</dbReference>
<keyword evidence="4" id="KW-1003">Cell membrane</keyword>
<comment type="subcellular location">
    <subcellularLocation>
        <location evidence="1">Cell membrane</location>
        <topology evidence="1">Multi-pass membrane protein</topology>
    </subcellularLocation>
</comment>
<proteinExistence type="inferred from homology"/>
<evidence type="ECO:0000256" key="7">
    <source>
        <dbReference type="ARBA" id="ARBA00023136"/>
    </source>
</evidence>
<feature type="transmembrane region" description="Helical" evidence="8">
    <location>
        <begin position="244"/>
        <end position="265"/>
    </location>
</feature>
<evidence type="ECO:0000313" key="9">
    <source>
        <dbReference type="EMBL" id="GAI05069.1"/>
    </source>
</evidence>
<name>X1MFD4_9ZZZZ</name>
<evidence type="ECO:0000256" key="2">
    <source>
        <dbReference type="ARBA" id="ARBA00009765"/>
    </source>
</evidence>
<evidence type="ECO:0000256" key="6">
    <source>
        <dbReference type="ARBA" id="ARBA00022989"/>
    </source>
</evidence>
<evidence type="ECO:0000256" key="3">
    <source>
        <dbReference type="ARBA" id="ARBA00022448"/>
    </source>
</evidence>
<dbReference type="AlphaFoldDB" id="X1MFD4"/>
<dbReference type="Pfam" id="PF01544">
    <property type="entry name" value="CorA"/>
    <property type="match status" value="1"/>
</dbReference>
<comment type="caution">
    <text evidence="9">The sequence shown here is derived from an EMBL/GenBank/DDBJ whole genome shotgun (WGS) entry which is preliminary data.</text>
</comment>
<dbReference type="EMBL" id="BARV01009877">
    <property type="protein sequence ID" value="GAI05069.1"/>
    <property type="molecule type" value="Genomic_DNA"/>
</dbReference>
<evidence type="ECO:0000256" key="4">
    <source>
        <dbReference type="ARBA" id="ARBA00022475"/>
    </source>
</evidence>
<dbReference type="SUPFAM" id="SSF143865">
    <property type="entry name" value="CorA soluble domain-like"/>
    <property type="match status" value="1"/>
</dbReference>
<dbReference type="GO" id="GO:0005886">
    <property type="term" value="C:plasma membrane"/>
    <property type="evidence" value="ECO:0007669"/>
    <property type="project" value="UniProtKB-SubCell"/>
</dbReference>
<evidence type="ECO:0008006" key="10">
    <source>
        <dbReference type="Google" id="ProtNLM"/>
    </source>
</evidence>
<dbReference type="Gene3D" id="1.20.58.340">
    <property type="entry name" value="Magnesium transport protein CorA, transmembrane region"/>
    <property type="match status" value="2"/>
</dbReference>
<keyword evidence="7 8" id="KW-0472">Membrane</keyword>
<keyword evidence="5 8" id="KW-0812">Transmembrane</keyword>